<gene>
    <name evidence="1" type="ORF">VF724_20365</name>
</gene>
<accession>A0ABU5ZNB5</accession>
<proteinExistence type="predicted"/>
<evidence type="ECO:0000313" key="1">
    <source>
        <dbReference type="EMBL" id="MEB3103970.1"/>
    </source>
</evidence>
<organism evidence="1 2">
    <name type="scientific">Ferviditalea candida</name>
    <dbReference type="NCBI Taxonomy" id="3108399"/>
    <lineage>
        <taxon>Bacteria</taxon>
        <taxon>Bacillati</taxon>
        <taxon>Bacillota</taxon>
        <taxon>Bacilli</taxon>
        <taxon>Bacillales</taxon>
        <taxon>Paenibacillaceae</taxon>
        <taxon>Ferviditalea</taxon>
    </lineage>
</organism>
<dbReference type="Proteomes" id="UP001310386">
    <property type="component" value="Unassembled WGS sequence"/>
</dbReference>
<dbReference type="EMBL" id="JAYJLD010000063">
    <property type="protein sequence ID" value="MEB3103970.1"/>
    <property type="molecule type" value="Genomic_DNA"/>
</dbReference>
<sequence>MQGKWTHLYGVELLEPIEMDVQSGIELTSLFKAVPTKYLRRLSEGFSKTEKDSLLLDMVTYINGLISERTNLSEVFREVETMSPEFIEHVINVLRQMIQYEKRSHSCNEVICPLKTKSASCYTGNRSAKNISH</sequence>
<dbReference type="RefSeq" id="WP_371756095.1">
    <property type="nucleotide sequence ID" value="NZ_JAYJLD010000063.1"/>
</dbReference>
<protein>
    <submittedName>
        <fullName evidence="1">Uncharacterized protein</fullName>
    </submittedName>
</protein>
<feature type="non-terminal residue" evidence="1">
    <location>
        <position position="133"/>
    </location>
</feature>
<keyword evidence="2" id="KW-1185">Reference proteome</keyword>
<evidence type="ECO:0000313" key="2">
    <source>
        <dbReference type="Proteomes" id="UP001310386"/>
    </source>
</evidence>
<reference evidence="1" key="1">
    <citation type="submission" date="2023-12" db="EMBL/GenBank/DDBJ databases">
        <title>Fervidustalea candida gen. nov., sp. nov., a novel member of the family Paenibacillaceae isolated from a geothermal area.</title>
        <authorList>
            <person name="Li W.-J."/>
            <person name="Jiao J.-Y."/>
            <person name="Chen Y."/>
        </authorList>
    </citation>
    <scope>NUCLEOTIDE SEQUENCE</scope>
    <source>
        <strain evidence="1">SYSU GA230002</strain>
    </source>
</reference>
<comment type="caution">
    <text evidence="1">The sequence shown here is derived from an EMBL/GenBank/DDBJ whole genome shotgun (WGS) entry which is preliminary data.</text>
</comment>
<name>A0ABU5ZNB5_9BACL</name>